<organism evidence="4">
    <name type="scientific">Arabidopsis lyrata subsp. lyrata</name>
    <name type="common">Lyre-leaved rock-cress</name>
    <dbReference type="NCBI Taxonomy" id="81972"/>
    <lineage>
        <taxon>Eukaryota</taxon>
        <taxon>Viridiplantae</taxon>
        <taxon>Streptophyta</taxon>
        <taxon>Embryophyta</taxon>
        <taxon>Tracheophyta</taxon>
        <taxon>Spermatophyta</taxon>
        <taxon>Magnoliopsida</taxon>
        <taxon>eudicotyledons</taxon>
        <taxon>Gunneridae</taxon>
        <taxon>Pentapetalae</taxon>
        <taxon>rosids</taxon>
        <taxon>malvids</taxon>
        <taxon>Brassicales</taxon>
        <taxon>Brassicaceae</taxon>
        <taxon>Camelineae</taxon>
        <taxon>Arabidopsis</taxon>
    </lineage>
</organism>
<feature type="region of interest" description="Disordered" evidence="2">
    <location>
        <begin position="1"/>
        <end position="42"/>
    </location>
</feature>
<evidence type="ECO:0008006" key="5">
    <source>
        <dbReference type="Google" id="ProtNLM"/>
    </source>
</evidence>
<dbReference type="Pfam" id="PF02458">
    <property type="entry name" value="Transferase"/>
    <property type="match status" value="1"/>
</dbReference>
<dbReference type="InterPro" id="IPR023213">
    <property type="entry name" value="CAT-like_dom_sf"/>
</dbReference>
<dbReference type="Gramene" id="fgenesh1_pm.C_scaffold_2001829">
    <property type="protein sequence ID" value="fgenesh1_pm.C_scaffold_2001829"/>
    <property type="gene ID" value="fgenesh1_pm.C_scaffold_2001829"/>
</dbReference>
<dbReference type="PANTHER" id="PTHR31642">
    <property type="entry name" value="TRICHOTHECENE 3-O-ACETYLTRANSFERASE"/>
    <property type="match status" value="1"/>
</dbReference>
<dbReference type="Gene3D" id="3.30.559.10">
    <property type="entry name" value="Chloramphenicol acetyltransferase-like domain"/>
    <property type="match status" value="2"/>
</dbReference>
<dbReference type="EMBL" id="GL348714">
    <property type="protein sequence ID" value="EFH65483.1"/>
    <property type="molecule type" value="Genomic_DNA"/>
</dbReference>
<sequence>MAAVSVASAELPPPPPQDGETLSNIPQTLSGEDCKKQRIQRPKSKNAEKCTVKCVNTCIRSGDGEGPINIRRFQRFGWHIDRIQVTVSCFFVTRQNTIFQQPTPHKHSSFSSENNNQMGEAAEQARGFHMTTTRKQVITAALPLQDHWLPLSNLDLLLPPLDVNVCFCYKKPLNITNTVAHETLKTALAETLVSYYAFAGEVVTNPTGEPEILCNNRGVDFVEAGADVELRELNLYDPDESIAKLVPIKKHGVIAIQVTQLKCGSIVVGCTFDHRVADAYSMNMFLLSWAEIARSDGPISCVPSFRRSLLNPRRPLIVDSSIDQIFMPVTSLPPPQETTNPENLLASRIYYIKADALEELQTLASSSKNSKRTKLESFSAFLWKLVAEHAAKDPVPSKTSKLGIVVDGRRRLMEQENKTYFGNVLSIPFGGQRIDDLISKPLSWVTEEVHRFLERSVTKEHFLNLIDWVETRRPTPAVSRIYGDGSDNGPAFVVSSGRSFPVTQVDFGWGSPVFGTYHFPWGGSAGYVMPMPSAVEDGDWMVYLLLTKGQLKFIEEEASHVLKPIDNDYLKI</sequence>
<evidence type="ECO:0000313" key="3">
    <source>
        <dbReference type="EMBL" id="EFH65483.1"/>
    </source>
</evidence>
<proteinExistence type="inferred from homology"/>
<evidence type="ECO:0000313" key="4">
    <source>
        <dbReference type="Proteomes" id="UP000008694"/>
    </source>
</evidence>
<name>D7KVX2_ARALL</name>
<dbReference type="AlphaFoldDB" id="D7KVX2"/>
<evidence type="ECO:0000256" key="1">
    <source>
        <dbReference type="ARBA" id="ARBA00009861"/>
    </source>
</evidence>
<dbReference type="Proteomes" id="UP000008694">
    <property type="component" value="Unassembled WGS sequence"/>
</dbReference>
<feature type="compositionally biased region" description="Polar residues" evidence="2">
    <location>
        <begin position="20"/>
        <end position="30"/>
    </location>
</feature>
<dbReference type="eggNOG" id="ENOG502QYRK">
    <property type="taxonomic scope" value="Eukaryota"/>
</dbReference>
<comment type="similarity">
    <text evidence="1">Belongs to the plant acyltransferase family.</text>
</comment>
<keyword evidence="4" id="KW-1185">Reference proteome</keyword>
<protein>
    <recommendedName>
        <fullName evidence="5">Transferase family protein</fullName>
    </recommendedName>
</protein>
<evidence type="ECO:0000256" key="2">
    <source>
        <dbReference type="SAM" id="MobiDB-lite"/>
    </source>
</evidence>
<gene>
    <name evidence="3" type="ORF">ARALYDRAFT_316796</name>
</gene>
<dbReference type="GO" id="GO:0016747">
    <property type="term" value="F:acyltransferase activity, transferring groups other than amino-acyl groups"/>
    <property type="evidence" value="ECO:0007669"/>
    <property type="project" value="TreeGrafter"/>
</dbReference>
<dbReference type="STRING" id="81972.D7KVX2"/>
<dbReference type="InterPro" id="IPR050317">
    <property type="entry name" value="Plant_Fungal_Acyltransferase"/>
</dbReference>
<accession>D7KVX2</accession>
<dbReference type="PANTHER" id="PTHR31642:SF266">
    <property type="entry name" value="HXXXD-TYPE ACYL-TRANSFERASE FAMILY PROTEIN"/>
    <property type="match status" value="1"/>
</dbReference>
<reference evidence="4" key="1">
    <citation type="journal article" date="2011" name="Nat. Genet.">
        <title>The Arabidopsis lyrata genome sequence and the basis of rapid genome size change.</title>
        <authorList>
            <person name="Hu T.T."/>
            <person name="Pattyn P."/>
            <person name="Bakker E.G."/>
            <person name="Cao J."/>
            <person name="Cheng J.-F."/>
            <person name="Clark R.M."/>
            <person name="Fahlgren N."/>
            <person name="Fawcett J.A."/>
            <person name="Grimwood J."/>
            <person name="Gundlach H."/>
            <person name="Haberer G."/>
            <person name="Hollister J.D."/>
            <person name="Ossowski S."/>
            <person name="Ottilar R.P."/>
            <person name="Salamov A.A."/>
            <person name="Schneeberger K."/>
            <person name="Spannagl M."/>
            <person name="Wang X."/>
            <person name="Yang L."/>
            <person name="Nasrallah M.E."/>
            <person name="Bergelson J."/>
            <person name="Carrington J.C."/>
            <person name="Gaut B.S."/>
            <person name="Schmutz J."/>
            <person name="Mayer K.F.X."/>
            <person name="Van de Peer Y."/>
            <person name="Grigoriev I.V."/>
            <person name="Nordborg M."/>
            <person name="Weigel D."/>
            <person name="Guo Y.-L."/>
        </authorList>
    </citation>
    <scope>NUCLEOTIDE SEQUENCE [LARGE SCALE GENOMIC DNA]</scope>
    <source>
        <strain evidence="4">cv. MN47</strain>
    </source>
</reference>
<dbReference type="HOGENOM" id="CLU_014546_1_1_1"/>